<protein>
    <recommendedName>
        <fullName evidence="4">Photosystem II protein J</fullName>
    </recommendedName>
</protein>
<feature type="transmembrane region" description="Helical" evidence="1">
    <location>
        <begin position="20"/>
        <end position="38"/>
    </location>
</feature>
<accession>A0ABD3CS77</accession>
<evidence type="ECO:0008006" key="4">
    <source>
        <dbReference type="Google" id="ProtNLM"/>
    </source>
</evidence>
<comment type="caution">
    <text evidence="2">The sequence shown here is derived from an EMBL/GenBank/DDBJ whole genome shotgun (WGS) entry which is preliminary data.</text>
</comment>
<dbReference type="Proteomes" id="UP001632038">
    <property type="component" value="Unassembled WGS sequence"/>
</dbReference>
<name>A0ABD3CS77_9LAMI</name>
<dbReference type="EMBL" id="JAVIJP010000032">
    <property type="protein sequence ID" value="KAL3632523.1"/>
    <property type="molecule type" value="Genomic_DNA"/>
</dbReference>
<evidence type="ECO:0000313" key="3">
    <source>
        <dbReference type="Proteomes" id="UP001632038"/>
    </source>
</evidence>
<keyword evidence="1" id="KW-0472">Membrane</keyword>
<sequence length="53" mass="5929">MAARKRATATAVFSSRPEWLGIVIGIVFLVVTILFQYFNLTADSNVSIFGFCW</sequence>
<proteinExistence type="predicted"/>
<evidence type="ECO:0000313" key="2">
    <source>
        <dbReference type="EMBL" id="KAL3632523.1"/>
    </source>
</evidence>
<reference evidence="3" key="1">
    <citation type="journal article" date="2024" name="IScience">
        <title>Strigolactones Initiate the Formation of Haustorium-like Structures in Castilleja.</title>
        <authorList>
            <person name="Buerger M."/>
            <person name="Peterson D."/>
            <person name="Chory J."/>
        </authorList>
    </citation>
    <scope>NUCLEOTIDE SEQUENCE [LARGE SCALE GENOMIC DNA]</scope>
</reference>
<keyword evidence="1" id="KW-0812">Transmembrane</keyword>
<keyword evidence="1" id="KW-1133">Transmembrane helix</keyword>
<dbReference type="AlphaFoldDB" id="A0ABD3CS77"/>
<evidence type="ECO:0000256" key="1">
    <source>
        <dbReference type="SAM" id="Phobius"/>
    </source>
</evidence>
<organism evidence="2 3">
    <name type="scientific">Castilleja foliolosa</name>
    <dbReference type="NCBI Taxonomy" id="1961234"/>
    <lineage>
        <taxon>Eukaryota</taxon>
        <taxon>Viridiplantae</taxon>
        <taxon>Streptophyta</taxon>
        <taxon>Embryophyta</taxon>
        <taxon>Tracheophyta</taxon>
        <taxon>Spermatophyta</taxon>
        <taxon>Magnoliopsida</taxon>
        <taxon>eudicotyledons</taxon>
        <taxon>Gunneridae</taxon>
        <taxon>Pentapetalae</taxon>
        <taxon>asterids</taxon>
        <taxon>lamiids</taxon>
        <taxon>Lamiales</taxon>
        <taxon>Orobanchaceae</taxon>
        <taxon>Pedicularideae</taxon>
        <taxon>Castillejinae</taxon>
        <taxon>Castilleja</taxon>
    </lineage>
</organism>
<gene>
    <name evidence="2" type="ORF">CASFOL_025507</name>
</gene>
<keyword evidence="3" id="KW-1185">Reference proteome</keyword>